<reference evidence="2 3" key="1">
    <citation type="submission" date="2017-04" db="EMBL/GenBank/DDBJ databases">
        <title>Draft genome sequence of Marssonina coronaria NL1: causal agent of apple blotch.</title>
        <authorList>
            <person name="Cheng Q."/>
        </authorList>
    </citation>
    <scope>NUCLEOTIDE SEQUENCE [LARGE SCALE GENOMIC DNA]</scope>
    <source>
        <strain evidence="2 3">NL1</strain>
    </source>
</reference>
<feature type="region of interest" description="Disordered" evidence="1">
    <location>
        <begin position="86"/>
        <end position="106"/>
    </location>
</feature>
<gene>
    <name evidence="2" type="ORF">B2J93_1496</name>
</gene>
<evidence type="ECO:0000313" key="3">
    <source>
        <dbReference type="Proteomes" id="UP000242519"/>
    </source>
</evidence>
<organism evidence="2 3">
    <name type="scientific">Diplocarpon coronariae</name>
    <dbReference type="NCBI Taxonomy" id="2795749"/>
    <lineage>
        <taxon>Eukaryota</taxon>
        <taxon>Fungi</taxon>
        <taxon>Dikarya</taxon>
        <taxon>Ascomycota</taxon>
        <taxon>Pezizomycotina</taxon>
        <taxon>Leotiomycetes</taxon>
        <taxon>Helotiales</taxon>
        <taxon>Drepanopezizaceae</taxon>
        <taxon>Diplocarpon</taxon>
    </lineage>
</organism>
<accession>A0A218Z2W4</accession>
<dbReference type="InParanoid" id="A0A218Z2W4"/>
<evidence type="ECO:0000313" key="2">
    <source>
        <dbReference type="EMBL" id="OWP02024.1"/>
    </source>
</evidence>
<name>A0A218Z2W4_9HELO</name>
<proteinExistence type="predicted"/>
<dbReference type="EMBL" id="MZNU01000252">
    <property type="protein sequence ID" value="OWP02024.1"/>
    <property type="molecule type" value="Genomic_DNA"/>
</dbReference>
<dbReference type="AlphaFoldDB" id="A0A218Z2W4"/>
<comment type="caution">
    <text evidence="2">The sequence shown here is derived from an EMBL/GenBank/DDBJ whole genome shotgun (WGS) entry which is preliminary data.</text>
</comment>
<evidence type="ECO:0000256" key="1">
    <source>
        <dbReference type="SAM" id="MobiDB-lite"/>
    </source>
</evidence>
<dbReference type="Proteomes" id="UP000242519">
    <property type="component" value="Unassembled WGS sequence"/>
</dbReference>
<keyword evidence="3" id="KW-1185">Reference proteome</keyword>
<sequence>MTRWPTSQNTSVSPLLLVVSKYGMPKAPFSTAMSEFLAITSLPSLPVIAITVTNQQRHSSCPAASGRRRRTERAHKARMVVNVRYGKPPGAASAKAEGPQKMGDPTSDADWATLLHAFMIPPKNTVMW</sequence>
<protein>
    <submittedName>
        <fullName evidence="2">RNA polymerase III, largest subunit</fullName>
    </submittedName>
</protein>